<protein>
    <submittedName>
        <fullName evidence="2">Uncharacterized protein LOC113396032</fullName>
    </submittedName>
</protein>
<dbReference type="SUPFAM" id="SSF63829">
    <property type="entry name" value="Calcium-dependent phosphotriesterase"/>
    <property type="match status" value="2"/>
</dbReference>
<keyword evidence="1" id="KW-1185">Reference proteome</keyword>
<dbReference type="RefSeq" id="XP_064074786.1">
    <property type="nucleotide sequence ID" value="XM_064218716.1"/>
</dbReference>
<dbReference type="GeneID" id="113396032"/>
<organism evidence="1 2">
    <name type="scientific">Vanessa tameamea</name>
    <name type="common">Kamehameha butterfly</name>
    <dbReference type="NCBI Taxonomy" id="334116"/>
    <lineage>
        <taxon>Eukaryota</taxon>
        <taxon>Metazoa</taxon>
        <taxon>Ecdysozoa</taxon>
        <taxon>Arthropoda</taxon>
        <taxon>Hexapoda</taxon>
        <taxon>Insecta</taxon>
        <taxon>Pterygota</taxon>
        <taxon>Neoptera</taxon>
        <taxon>Endopterygota</taxon>
        <taxon>Lepidoptera</taxon>
        <taxon>Glossata</taxon>
        <taxon>Ditrysia</taxon>
        <taxon>Papilionoidea</taxon>
        <taxon>Nymphalidae</taxon>
        <taxon>Nymphalinae</taxon>
        <taxon>Vanessa</taxon>
    </lineage>
</organism>
<gene>
    <name evidence="2" type="primary">LOC113396032</name>
</gene>
<reference evidence="2" key="1">
    <citation type="submission" date="2025-08" db="UniProtKB">
        <authorList>
            <consortium name="RefSeq"/>
        </authorList>
    </citation>
    <scope>IDENTIFICATION</scope>
    <source>
        <tissue evidence="2">Whole body</tissue>
    </source>
</reference>
<sequence>MSYDLNRKVAKDIKGVPGGYAIGYDPGNDDIYFGGHDGIYKYNFLTKSAEFFAEEGKSIWGLFIRNNFYYIDYPMQKLHVYIDDKFVKVAEAVNIEIDNFFVTKQKDIYFSNKTALYKVDKITRSTIVLDDDIAVRQIVDDSYDMQIRLLFLLITSTSCIQKESCDRLKIGENWYEREILVSDLGRPYNLNIHKATNTLFFSYTQPETYSDVDFQLAYYNLDSNDYHNIIGIRGGCAVAIDQASDVIYLGGSEGIYKYNMLTRLADVYKEDGVNIWSLFYRRNLFYISYPDQRLYMEFDGTFVSVKEFNDIEIDHFHINNDNDIYFSNKTGLYKTNNSAKNIEVVNDLILVRQIVEDVDENLYVCSNLGLYLVRKHGIERISDIKNVHGLTFDRDNNYILSDEKNIMKLIYSKSGCMVVDNNRHWNEDHIVRKVLSMDVDEYRGRGRPKKLWMDCVKDDMAGKNITCVMTSDSAVWEKKTCCADAALS</sequence>
<dbReference type="InterPro" id="IPR015943">
    <property type="entry name" value="WD40/YVTN_repeat-like_dom_sf"/>
</dbReference>
<evidence type="ECO:0000313" key="2">
    <source>
        <dbReference type="RefSeq" id="XP_064074786.1"/>
    </source>
</evidence>
<evidence type="ECO:0000313" key="1">
    <source>
        <dbReference type="Proteomes" id="UP001652626"/>
    </source>
</evidence>
<dbReference type="Gene3D" id="2.130.10.10">
    <property type="entry name" value="YVTN repeat-like/Quinoprotein amine dehydrogenase"/>
    <property type="match status" value="1"/>
</dbReference>
<dbReference type="Proteomes" id="UP001652626">
    <property type="component" value="Chromosome 24"/>
</dbReference>
<proteinExistence type="predicted"/>
<accession>A0ABM4AU10</accession>
<name>A0ABM4AU10_VANTA</name>